<protein>
    <submittedName>
        <fullName evidence="2">Uncharacterized protein</fullName>
    </submittedName>
</protein>
<feature type="signal peptide" evidence="1">
    <location>
        <begin position="1"/>
        <end position="19"/>
    </location>
</feature>
<dbReference type="GeneID" id="94824655"/>
<gene>
    <name evidence="2" type="ORF">TRFO_01180</name>
</gene>
<keyword evidence="3" id="KW-1185">Reference proteome</keyword>
<organism evidence="2 3">
    <name type="scientific">Tritrichomonas foetus</name>
    <dbReference type="NCBI Taxonomy" id="1144522"/>
    <lineage>
        <taxon>Eukaryota</taxon>
        <taxon>Metamonada</taxon>
        <taxon>Parabasalia</taxon>
        <taxon>Tritrichomonadida</taxon>
        <taxon>Tritrichomonadidae</taxon>
        <taxon>Tritrichomonas</taxon>
    </lineage>
</organism>
<keyword evidence="1" id="KW-0732">Signal</keyword>
<name>A0A1J4KJF5_9EUKA</name>
<comment type="caution">
    <text evidence="2">The sequence shown here is derived from an EMBL/GenBank/DDBJ whole genome shotgun (WGS) entry which is preliminary data.</text>
</comment>
<dbReference type="Proteomes" id="UP000179807">
    <property type="component" value="Unassembled WGS sequence"/>
</dbReference>
<dbReference type="EMBL" id="MLAK01000593">
    <property type="protein sequence ID" value="OHT11226.1"/>
    <property type="molecule type" value="Genomic_DNA"/>
</dbReference>
<accession>A0A1J4KJF5</accession>
<reference evidence="2" key="1">
    <citation type="submission" date="2016-10" db="EMBL/GenBank/DDBJ databases">
        <authorList>
            <person name="Benchimol M."/>
            <person name="Almeida L.G."/>
            <person name="Vasconcelos A.T."/>
            <person name="Perreira-Neves A."/>
            <person name="Rosa I.A."/>
            <person name="Tasca T."/>
            <person name="Bogo M.R."/>
            <person name="de Souza W."/>
        </authorList>
    </citation>
    <scope>NUCLEOTIDE SEQUENCE [LARGE SCALE GENOMIC DNA]</scope>
    <source>
        <strain evidence="2">K</strain>
    </source>
</reference>
<dbReference type="RefSeq" id="XP_068364362.1">
    <property type="nucleotide sequence ID" value="XM_068489951.1"/>
</dbReference>
<feature type="chain" id="PRO_5013131339" evidence="1">
    <location>
        <begin position="20"/>
        <end position="452"/>
    </location>
</feature>
<dbReference type="AlphaFoldDB" id="A0A1J4KJF5"/>
<evidence type="ECO:0000256" key="1">
    <source>
        <dbReference type="SAM" id="SignalP"/>
    </source>
</evidence>
<sequence>MNQMMVVMKAFIFIVLVCSGLLQIKLGRERIMNTVTGTSHNLNRNSKNNSLFIPVNQSKYGKPLPLEDKDTSESNMKWAIEFLKLPVWSAGYNNCAKDDHGNSERYREVSCYELYRAATVIETWENSLKQKETKGLVFVNTTNQKFPQKLSMLYHGIQLAISLNKMLVTFHNDFEPLKLPSSIFDAIDNVDVKNRFDVKNNLNFNLENLTIVPTNHLFNCVDFRSIDNIEIKSSSWAQSLYTSNIIAPIIKQNFGYHAAYILGNYLFGSSEKPKSECFIDNTEIVVEGWVPENKGLDSPTRYHEFYNRCGFNDNETTMLFSSSLITTNSSIIHDLNMNVDFSQSNYDKILHFDSNDQHSLVCELHALISARKIVRTFGSMLGFWANALQGSKGYYINGIDHICVNLTNSQQGSLFHTFVPRDYHWLYYANDWFYLCGTNVDEAHLYLDYLLW</sequence>
<evidence type="ECO:0000313" key="3">
    <source>
        <dbReference type="Proteomes" id="UP000179807"/>
    </source>
</evidence>
<evidence type="ECO:0000313" key="2">
    <source>
        <dbReference type="EMBL" id="OHT11226.1"/>
    </source>
</evidence>
<dbReference type="VEuPathDB" id="TrichDB:TRFO_01180"/>
<proteinExistence type="predicted"/>